<evidence type="ECO:0000313" key="11">
    <source>
        <dbReference type="Proteomes" id="UP000292702"/>
    </source>
</evidence>
<dbReference type="SMART" id="SM00534">
    <property type="entry name" value="MUTSac"/>
    <property type="match status" value="1"/>
</dbReference>
<dbReference type="AlphaFoldDB" id="A0A4R0S214"/>
<sequence length="719" mass="79569">MASAAKKAAKTSILVEFIMDEFEYMNIEPVPRRYWNDTSGLEFVTQLCVQDDERAGTVLTTASKYYALSATSALLKYVELRQNTRFTANSLRIRYGQGDETMMIDPETARNLELVGNMTSKKSSHSLFGILNHTYTPMGARLLRINILAPIINEVSLDARLDVVEEFIQSEERFNEVKDALKGLTKQDFDKLVASLATSDTAEASSSKVASTRVTQMLTLRSVMKNLPLLAKAIRGSRSYMLPCLEQMLSDERIGHIEELISASLNEDAINPKGGGLAAATTRVYAVKANFNHLLDIARETYKENISDIFSLNQELSHEFDLPLSLQYQETGFIFQLKKTDLEGELPRGFIDVTVKKGKYMFSSLELKKRNARLKEALEETLLLSDKIIQDVVSDVIEDIHVLYKASEAVAMVDMLWSFAHAAILRNYEFTGTLAIKAGRHPILEGVQAAGTLVSNDVYCCEASSFQIVQGPNMSGKSTYLRQVGLLTVMALCGSFVPVEYGSFRRHDALLTRLSNDDDMEKSLSTFANEMSSSAMILGMATPNSLILIDEVGRGTSPVEGVGIAHALAESLIKAKSYVFFATHFSELATTLSRQPTVVNLHLSVQKTRPTGSSFGMRFHYKIIDGAPEDSEHYGLDLARLADLPDDVLTEAKRVSERLTELEERKNEESKTTKVAIRRKALLRVKLTSSRLRSFLATIPALTSLGPALSAVATLSGNL</sequence>
<proteinExistence type="inferred from homology"/>
<dbReference type="InterPro" id="IPR011184">
    <property type="entry name" value="DNA_mismatch_repair_Msh2"/>
</dbReference>
<keyword evidence="5" id="KW-0238">DNA-binding</keyword>
<evidence type="ECO:0000256" key="5">
    <source>
        <dbReference type="ARBA" id="ARBA00023125"/>
    </source>
</evidence>
<dbReference type="InterPro" id="IPR027417">
    <property type="entry name" value="P-loop_NTPase"/>
</dbReference>
<dbReference type="InterPro" id="IPR045076">
    <property type="entry name" value="MutS"/>
</dbReference>
<dbReference type="PROSITE" id="PS00486">
    <property type="entry name" value="DNA_MISMATCH_REPAIR_2"/>
    <property type="match status" value="1"/>
</dbReference>
<name>A0A4R0S214_9APHY</name>
<accession>A0A4R0S214</accession>
<dbReference type="GO" id="GO:0007131">
    <property type="term" value="P:reciprocal meiotic recombination"/>
    <property type="evidence" value="ECO:0007669"/>
    <property type="project" value="TreeGrafter"/>
</dbReference>
<dbReference type="OrthoDB" id="276261at2759"/>
<keyword evidence="11" id="KW-1185">Reference proteome</keyword>
<evidence type="ECO:0000256" key="8">
    <source>
        <dbReference type="ARBA" id="ARBA00073774"/>
    </source>
</evidence>
<reference evidence="10 11" key="1">
    <citation type="submission" date="2018-11" db="EMBL/GenBank/DDBJ databases">
        <title>Genome assembly of Steccherinum ochraceum LE-BIN_3174, the white-rot fungus of the Steccherinaceae family (The Residual Polyporoid clade, Polyporales, Basidiomycota).</title>
        <authorList>
            <person name="Fedorova T.V."/>
            <person name="Glazunova O.A."/>
            <person name="Landesman E.O."/>
            <person name="Moiseenko K.V."/>
            <person name="Psurtseva N.V."/>
            <person name="Savinova O.S."/>
            <person name="Shakhova N.V."/>
            <person name="Tyazhelova T.V."/>
            <person name="Vasina D.V."/>
        </authorList>
    </citation>
    <scope>NUCLEOTIDE SEQUENCE [LARGE SCALE GENOMIC DNA]</scope>
    <source>
        <strain evidence="10 11">LE-BIN_3174</strain>
    </source>
</reference>
<dbReference type="STRING" id="92696.A0A4R0S214"/>
<dbReference type="GO" id="GO:0006298">
    <property type="term" value="P:mismatch repair"/>
    <property type="evidence" value="ECO:0007669"/>
    <property type="project" value="InterPro"/>
</dbReference>
<comment type="subunit">
    <text evidence="7">Heterodimer consisting of MSH2-MSH3 (MutS beta). Forms a ternary complex with MutL alpha (MLH1-PMS1).</text>
</comment>
<dbReference type="SUPFAM" id="SSF53150">
    <property type="entry name" value="DNA repair protein MutS, domain II"/>
    <property type="match status" value="1"/>
</dbReference>
<evidence type="ECO:0000256" key="3">
    <source>
        <dbReference type="ARBA" id="ARBA00022741"/>
    </source>
</evidence>
<evidence type="ECO:0000256" key="4">
    <source>
        <dbReference type="ARBA" id="ARBA00022840"/>
    </source>
</evidence>
<dbReference type="InterPro" id="IPR000432">
    <property type="entry name" value="DNA_mismatch_repair_MutS_C"/>
</dbReference>
<evidence type="ECO:0000256" key="6">
    <source>
        <dbReference type="ARBA" id="ARBA00023254"/>
    </source>
</evidence>
<dbReference type="GO" id="GO:0005634">
    <property type="term" value="C:nucleus"/>
    <property type="evidence" value="ECO:0007669"/>
    <property type="project" value="TreeGrafter"/>
</dbReference>
<comment type="similarity">
    <text evidence="1">Belongs to the DNA mismatch repair MutS family.</text>
</comment>
<keyword evidence="6" id="KW-0469">Meiosis</keyword>
<dbReference type="InterPro" id="IPR036678">
    <property type="entry name" value="MutS_con_dom_sf"/>
</dbReference>
<gene>
    <name evidence="10" type="primary">MSH4</name>
    <name evidence="10" type="ORF">EIP91_010154</name>
</gene>
<dbReference type="SUPFAM" id="SSF52540">
    <property type="entry name" value="P-loop containing nucleoside triphosphate hydrolases"/>
    <property type="match status" value="1"/>
</dbReference>
<evidence type="ECO:0000256" key="7">
    <source>
        <dbReference type="ARBA" id="ARBA00025902"/>
    </source>
</evidence>
<dbReference type="InterPro" id="IPR036187">
    <property type="entry name" value="DNA_mismatch_repair_MutS_sf"/>
</dbReference>
<dbReference type="PANTHER" id="PTHR11361:SF21">
    <property type="entry name" value="MUTS PROTEIN HOMOLOG 4"/>
    <property type="match status" value="1"/>
</dbReference>
<dbReference type="Proteomes" id="UP000292702">
    <property type="component" value="Unassembled WGS sequence"/>
</dbReference>
<dbReference type="SUPFAM" id="SSF48334">
    <property type="entry name" value="DNA repair protein MutS, domain III"/>
    <property type="match status" value="1"/>
</dbReference>
<dbReference type="Gene3D" id="3.40.50.300">
    <property type="entry name" value="P-loop containing nucleotide triphosphate hydrolases"/>
    <property type="match status" value="1"/>
</dbReference>
<dbReference type="GO" id="GO:0005524">
    <property type="term" value="F:ATP binding"/>
    <property type="evidence" value="ECO:0007669"/>
    <property type="project" value="UniProtKB-KW"/>
</dbReference>
<dbReference type="FunFam" id="3.40.50.300:FF:000870">
    <property type="entry name" value="MutS protein homolog 4"/>
    <property type="match status" value="1"/>
</dbReference>
<comment type="caution">
    <text evidence="10">The sequence shown here is derived from an EMBL/GenBank/DDBJ whole genome shotgun (WGS) entry which is preliminary data.</text>
</comment>
<evidence type="ECO:0000313" key="10">
    <source>
        <dbReference type="EMBL" id="TCD71448.1"/>
    </source>
</evidence>
<evidence type="ECO:0000256" key="1">
    <source>
        <dbReference type="ARBA" id="ARBA00006271"/>
    </source>
</evidence>
<dbReference type="InterPro" id="IPR007696">
    <property type="entry name" value="DNA_mismatch_repair_MutS_core"/>
</dbReference>
<dbReference type="PIRSF" id="PIRSF005813">
    <property type="entry name" value="MSH2"/>
    <property type="match status" value="1"/>
</dbReference>
<dbReference type="SMART" id="SM00533">
    <property type="entry name" value="MUTSd"/>
    <property type="match status" value="1"/>
</dbReference>
<feature type="domain" description="DNA mismatch repair proteins mutS family" evidence="9">
    <location>
        <begin position="545"/>
        <end position="561"/>
    </location>
</feature>
<dbReference type="Pfam" id="PF05190">
    <property type="entry name" value="MutS_IV"/>
    <property type="match status" value="1"/>
</dbReference>
<dbReference type="GO" id="GO:0140664">
    <property type="term" value="F:ATP-dependent DNA damage sensor activity"/>
    <property type="evidence" value="ECO:0007669"/>
    <property type="project" value="InterPro"/>
</dbReference>
<dbReference type="Gene3D" id="1.10.1420.10">
    <property type="match status" value="2"/>
</dbReference>
<evidence type="ECO:0000256" key="2">
    <source>
        <dbReference type="ARBA" id="ARBA00022151"/>
    </source>
</evidence>
<dbReference type="Pfam" id="PF00488">
    <property type="entry name" value="MutS_V"/>
    <property type="match status" value="1"/>
</dbReference>
<dbReference type="EMBL" id="RWJN01000006">
    <property type="protein sequence ID" value="TCD71448.1"/>
    <property type="molecule type" value="Genomic_DNA"/>
</dbReference>
<dbReference type="GO" id="GO:0030983">
    <property type="term" value="F:mismatched DNA binding"/>
    <property type="evidence" value="ECO:0007669"/>
    <property type="project" value="InterPro"/>
</dbReference>
<dbReference type="Pfam" id="PF05192">
    <property type="entry name" value="MutS_III"/>
    <property type="match status" value="1"/>
</dbReference>
<organism evidence="10 11">
    <name type="scientific">Steccherinum ochraceum</name>
    <dbReference type="NCBI Taxonomy" id="92696"/>
    <lineage>
        <taxon>Eukaryota</taxon>
        <taxon>Fungi</taxon>
        <taxon>Dikarya</taxon>
        <taxon>Basidiomycota</taxon>
        <taxon>Agaricomycotina</taxon>
        <taxon>Agaricomycetes</taxon>
        <taxon>Polyporales</taxon>
        <taxon>Steccherinaceae</taxon>
        <taxon>Steccherinum</taxon>
    </lineage>
</organism>
<dbReference type="PANTHER" id="PTHR11361">
    <property type="entry name" value="DNA MISMATCH REPAIR PROTEIN MUTS FAMILY MEMBER"/>
    <property type="match status" value="1"/>
</dbReference>
<protein>
    <recommendedName>
        <fullName evidence="2 8">DNA mismatch repair protein MSH3</fullName>
    </recommendedName>
    <alternativeName>
        <fullName evidence="2 8">DNA mismatch repair protein MSH3</fullName>
    </alternativeName>
</protein>
<keyword evidence="3" id="KW-0547">Nucleotide-binding</keyword>
<evidence type="ECO:0000259" key="9">
    <source>
        <dbReference type="PROSITE" id="PS00486"/>
    </source>
</evidence>
<keyword evidence="4" id="KW-0067">ATP-binding</keyword>
<dbReference type="InterPro" id="IPR007861">
    <property type="entry name" value="DNA_mismatch_repair_MutS_clamp"/>
</dbReference>